<dbReference type="EnsemblPlants" id="AVESA.00010b.r2.3DG0553870.1">
    <property type="protein sequence ID" value="AVESA.00010b.r2.3DG0553870.1.CDS.1"/>
    <property type="gene ID" value="AVESA.00010b.r2.3DG0553870"/>
</dbReference>
<proteinExistence type="predicted"/>
<accession>A0ACD5W0E2</accession>
<evidence type="ECO:0000313" key="2">
    <source>
        <dbReference type="Proteomes" id="UP001732700"/>
    </source>
</evidence>
<organism evidence="1 2">
    <name type="scientific">Avena sativa</name>
    <name type="common">Oat</name>
    <dbReference type="NCBI Taxonomy" id="4498"/>
    <lineage>
        <taxon>Eukaryota</taxon>
        <taxon>Viridiplantae</taxon>
        <taxon>Streptophyta</taxon>
        <taxon>Embryophyta</taxon>
        <taxon>Tracheophyta</taxon>
        <taxon>Spermatophyta</taxon>
        <taxon>Magnoliopsida</taxon>
        <taxon>Liliopsida</taxon>
        <taxon>Poales</taxon>
        <taxon>Poaceae</taxon>
        <taxon>BOP clade</taxon>
        <taxon>Pooideae</taxon>
        <taxon>Poodae</taxon>
        <taxon>Poeae</taxon>
        <taxon>Poeae Chloroplast Group 1 (Aveneae type)</taxon>
        <taxon>Aveninae</taxon>
        <taxon>Avena</taxon>
    </lineage>
</organism>
<reference evidence="1" key="1">
    <citation type="submission" date="2021-05" db="EMBL/GenBank/DDBJ databases">
        <authorList>
            <person name="Scholz U."/>
            <person name="Mascher M."/>
            <person name="Fiebig A."/>
        </authorList>
    </citation>
    <scope>NUCLEOTIDE SEQUENCE [LARGE SCALE GENOMIC DNA]</scope>
</reference>
<protein>
    <submittedName>
        <fullName evidence="1">Uncharacterized protein</fullName>
    </submittedName>
</protein>
<evidence type="ECO:0000313" key="1">
    <source>
        <dbReference type="EnsemblPlants" id="AVESA.00010b.r2.3DG0553870.1.CDS.1"/>
    </source>
</evidence>
<name>A0ACD5W0E2_AVESA</name>
<dbReference type="Proteomes" id="UP001732700">
    <property type="component" value="Chromosome 3D"/>
</dbReference>
<keyword evidence="2" id="KW-1185">Reference proteome</keyword>
<sequence length="124" mass="13889">MDTATLLPVALALLAIIPVTALLLNRLRFGKLLPGPRPWPVLGNLFQIQPVRCRCFADWARRYGPIMTVWFGLSPTVVVSTPELAQEVLKTHDQLLADRPRNRSSERFSRGGADLIWADYGPHC</sequence>
<reference evidence="1" key="2">
    <citation type="submission" date="2025-09" db="UniProtKB">
        <authorList>
            <consortium name="EnsemblPlants"/>
        </authorList>
    </citation>
    <scope>IDENTIFICATION</scope>
</reference>